<gene>
    <name evidence="2" type="ORF">APE01nite_21000</name>
</gene>
<evidence type="ECO:0000313" key="3">
    <source>
        <dbReference type="Proteomes" id="UP000317730"/>
    </source>
</evidence>
<feature type="compositionally biased region" description="Basic and acidic residues" evidence="1">
    <location>
        <begin position="84"/>
        <end position="94"/>
    </location>
</feature>
<proteinExistence type="predicted"/>
<keyword evidence="3" id="KW-1185">Reference proteome</keyword>
<protein>
    <submittedName>
        <fullName evidence="2">Uncharacterized protein</fullName>
    </submittedName>
</protein>
<dbReference type="AlphaFoldDB" id="A0A4Y3TWX4"/>
<sequence>MEMSRQLTEMTNRIDALEQKLDASQHALHDQIVSGLGTVGGRLDELRHREDTLEASQVSHAAPAPAAPAVAPAAAMQTPSGPHKATETPRHPHAETAPAERPVARPHYTVQAGAPDIAILESPQGQPVRVQPGSMLDGWGAVTAITQSGSSWVVHTEHGTIR</sequence>
<dbReference type="EMBL" id="BJMV01000011">
    <property type="protein sequence ID" value="GEB86303.1"/>
    <property type="molecule type" value="Genomic_DNA"/>
</dbReference>
<name>A0A4Y3TWX4_9PROT</name>
<accession>A0A4Y3TWX4</accession>
<comment type="caution">
    <text evidence="2">The sequence shown here is derived from an EMBL/GenBank/DDBJ whole genome shotgun (WGS) entry which is preliminary data.</text>
</comment>
<organism evidence="2 3">
    <name type="scientific">Acetobacter peroxydans</name>
    <dbReference type="NCBI Taxonomy" id="104098"/>
    <lineage>
        <taxon>Bacteria</taxon>
        <taxon>Pseudomonadati</taxon>
        <taxon>Pseudomonadota</taxon>
        <taxon>Alphaproteobacteria</taxon>
        <taxon>Acetobacterales</taxon>
        <taxon>Acetobacteraceae</taxon>
        <taxon>Acetobacter</taxon>
    </lineage>
</organism>
<feature type="compositionally biased region" description="Low complexity" evidence="1">
    <location>
        <begin position="61"/>
        <end position="75"/>
    </location>
</feature>
<dbReference type="Proteomes" id="UP000317730">
    <property type="component" value="Unassembled WGS sequence"/>
</dbReference>
<reference evidence="2 3" key="1">
    <citation type="submission" date="2019-06" db="EMBL/GenBank/DDBJ databases">
        <title>Whole genome shotgun sequence of Acetobacter peroxydans NBRC 13755.</title>
        <authorList>
            <person name="Hosoyama A."/>
            <person name="Uohara A."/>
            <person name="Ohji S."/>
            <person name="Ichikawa N."/>
        </authorList>
    </citation>
    <scope>NUCLEOTIDE SEQUENCE [LARGE SCALE GENOMIC DNA]</scope>
    <source>
        <strain evidence="2 3">NBRC 13755</strain>
    </source>
</reference>
<feature type="region of interest" description="Disordered" evidence="1">
    <location>
        <begin position="51"/>
        <end position="101"/>
    </location>
</feature>
<evidence type="ECO:0000256" key="1">
    <source>
        <dbReference type="SAM" id="MobiDB-lite"/>
    </source>
</evidence>
<evidence type="ECO:0000313" key="2">
    <source>
        <dbReference type="EMBL" id="GEB86303.1"/>
    </source>
</evidence>